<feature type="domain" description="Tyr recombinase" evidence="5">
    <location>
        <begin position="88"/>
        <end position="262"/>
    </location>
</feature>
<gene>
    <name evidence="7" type="primary">xerD_3</name>
    <name evidence="7" type="ORF">NCTC12858_00485</name>
</gene>
<evidence type="ECO:0000256" key="4">
    <source>
        <dbReference type="PROSITE-ProRule" id="PRU01248"/>
    </source>
</evidence>
<dbReference type="PROSITE" id="PS51898">
    <property type="entry name" value="TYR_RECOMBINASE"/>
    <property type="match status" value="1"/>
</dbReference>
<dbReference type="InterPro" id="IPR044068">
    <property type="entry name" value="CB"/>
</dbReference>
<evidence type="ECO:0000256" key="2">
    <source>
        <dbReference type="ARBA" id="ARBA00023125"/>
    </source>
</evidence>
<sequence length="267" mass="31683">MVESFKTALRESNMAENTISAYLYAVNDYFSKYRTLNKRNLLLYKANVIEQFKPKTVNLRTQALNKFLEHVGKPKFRLKSVKVQQRTYLENVISQADYLFLKRKLKQEENLMWYFVVRFLTATGARVSELIQIKVEHVRIGYFDIYSKGGKVRRLFIPKRLREDAERWFETTGQTTGYIFRNRFGERITTRGIAQQLKNYAERYGLNTNVVYPHSFRHRYAKNFLEAFNDIALLADLMGHESIETTRIYLRRTASEQQAIVDKVITW</sequence>
<evidence type="ECO:0000256" key="3">
    <source>
        <dbReference type="ARBA" id="ARBA00023172"/>
    </source>
</evidence>
<dbReference type="InterPro" id="IPR010998">
    <property type="entry name" value="Integrase_recombinase_N"/>
</dbReference>
<protein>
    <submittedName>
        <fullName evidence="7">Tyrosine recombinase XerD</fullName>
    </submittedName>
</protein>
<dbReference type="Gene3D" id="1.10.150.130">
    <property type="match status" value="1"/>
</dbReference>
<dbReference type="GO" id="GO:0003677">
    <property type="term" value="F:DNA binding"/>
    <property type="evidence" value="ECO:0007669"/>
    <property type="project" value="UniProtKB-UniRule"/>
</dbReference>
<keyword evidence="1" id="KW-0229">DNA integration</keyword>
<dbReference type="PANTHER" id="PTHR30349:SF89">
    <property type="entry name" value="INTEGRASE_RECOMBINASE"/>
    <property type="match status" value="1"/>
</dbReference>
<dbReference type="Gene3D" id="1.10.443.10">
    <property type="entry name" value="Intergrase catalytic core"/>
    <property type="match status" value="1"/>
</dbReference>
<evidence type="ECO:0000256" key="1">
    <source>
        <dbReference type="ARBA" id="ARBA00022908"/>
    </source>
</evidence>
<dbReference type="InterPro" id="IPR013762">
    <property type="entry name" value="Integrase-like_cat_sf"/>
</dbReference>
<dbReference type="Pfam" id="PF00589">
    <property type="entry name" value="Phage_integrase"/>
    <property type="match status" value="1"/>
</dbReference>
<dbReference type="GO" id="GO:0015074">
    <property type="term" value="P:DNA integration"/>
    <property type="evidence" value="ECO:0007669"/>
    <property type="project" value="UniProtKB-KW"/>
</dbReference>
<evidence type="ECO:0000259" key="5">
    <source>
        <dbReference type="PROSITE" id="PS51898"/>
    </source>
</evidence>
<keyword evidence="8" id="KW-1185">Reference proteome</keyword>
<dbReference type="InterPro" id="IPR050090">
    <property type="entry name" value="Tyrosine_recombinase_XerCD"/>
</dbReference>
<feature type="domain" description="Core-binding (CB)" evidence="6">
    <location>
        <begin position="1"/>
        <end position="72"/>
    </location>
</feature>
<accession>A0A2X4PVX5</accession>
<dbReference type="GO" id="GO:0006310">
    <property type="term" value="P:DNA recombination"/>
    <property type="evidence" value="ECO:0007669"/>
    <property type="project" value="UniProtKB-KW"/>
</dbReference>
<dbReference type="PROSITE" id="PS51900">
    <property type="entry name" value="CB"/>
    <property type="match status" value="1"/>
</dbReference>
<name>A0A2X4PVX5_9PORP</name>
<evidence type="ECO:0000259" key="6">
    <source>
        <dbReference type="PROSITE" id="PS51900"/>
    </source>
</evidence>
<keyword evidence="2 4" id="KW-0238">DNA-binding</keyword>
<dbReference type="AlphaFoldDB" id="A0A2X4PVX5"/>
<dbReference type="InterPro" id="IPR011010">
    <property type="entry name" value="DNA_brk_join_enz"/>
</dbReference>
<dbReference type="PANTHER" id="PTHR30349">
    <property type="entry name" value="PHAGE INTEGRASE-RELATED"/>
    <property type="match status" value="1"/>
</dbReference>
<proteinExistence type="predicted"/>
<dbReference type="InterPro" id="IPR002104">
    <property type="entry name" value="Integrase_catalytic"/>
</dbReference>
<dbReference type="KEGG" id="pcre:NCTC12858_00485"/>
<keyword evidence="3" id="KW-0233">DNA recombination</keyword>
<dbReference type="Proteomes" id="UP000249300">
    <property type="component" value="Chromosome 1"/>
</dbReference>
<organism evidence="7 8">
    <name type="scientific">Porphyromonas crevioricanis</name>
    <dbReference type="NCBI Taxonomy" id="393921"/>
    <lineage>
        <taxon>Bacteria</taxon>
        <taxon>Pseudomonadati</taxon>
        <taxon>Bacteroidota</taxon>
        <taxon>Bacteroidia</taxon>
        <taxon>Bacteroidales</taxon>
        <taxon>Porphyromonadaceae</taxon>
        <taxon>Porphyromonas</taxon>
    </lineage>
</organism>
<dbReference type="RefSeq" id="WP_023940031.1">
    <property type="nucleotide sequence ID" value="NZ_LS483447.1"/>
</dbReference>
<evidence type="ECO:0000313" key="8">
    <source>
        <dbReference type="Proteomes" id="UP000249300"/>
    </source>
</evidence>
<dbReference type="SUPFAM" id="SSF56349">
    <property type="entry name" value="DNA breaking-rejoining enzymes"/>
    <property type="match status" value="1"/>
</dbReference>
<reference evidence="7 8" key="1">
    <citation type="submission" date="2018-06" db="EMBL/GenBank/DDBJ databases">
        <authorList>
            <consortium name="Pathogen Informatics"/>
            <person name="Doyle S."/>
        </authorList>
    </citation>
    <scope>NUCLEOTIDE SEQUENCE [LARGE SCALE GENOMIC DNA]</scope>
    <source>
        <strain evidence="7 8">NCTC12858</strain>
    </source>
</reference>
<dbReference type="EMBL" id="LS483447">
    <property type="protein sequence ID" value="SQH72659.1"/>
    <property type="molecule type" value="Genomic_DNA"/>
</dbReference>
<evidence type="ECO:0000313" key="7">
    <source>
        <dbReference type="EMBL" id="SQH72659.1"/>
    </source>
</evidence>
<dbReference type="CDD" id="cd01191">
    <property type="entry name" value="INT_C_like_2"/>
    <property type="match status" value="1"/>
</dbReference>